<gene>
    <name evidence="2" type="ORF">GOODEAATRI_026746</name>
</gene>
<feature type="compositionally biased region" description="Basic residues" evidence="1">
    <location>
        <begin position="1"/>
        <end position="10"/>
    </location>
</feature>
<dbReference type="EMBL" id="JAHRIO010093327">
    <property type="protein sequence ID" value="MEQ2189586.1"/>
    <property type="molecule type" value="Genomic_DNA"/>
</dbReference>
<dbReference type="Proteomes" id="UP001476798">
    <property type="component" value="Unassembled WGS sequence"/>
</dbReference>
<feature type="region of interest" description="Disordered" evidence="1">
    <location>
        <begin position="145"/>
        <end position="174"/>
    </location>
</feature>
<evidence type="ECO:0000313" key="3">
    <source>
        <dbReference type="Proteomes" id="UP001476798"/>
    </source>
</evidence>
<evidence type="ECO:0000313" key="2">
    <source>
        <dbReference type="EMBL" id="MEQ2189586.1"/>
    </source>
</evidence>
<keyword evidence="3" id="KW-1185">Reference proteome</keyword>
<evidence type="ECO:0000256" key="1">
    <source>
        <dbReference type="SAM" id="MobiDB-lite"/>
    </source>
</evidence>
<organism evidence="2 3">
    <name type="scientific">Goodea atripinnis</name>
    <dbReference type="NCBI Taxonomy" id="208336"/>
    <lineage>
        <taxon>Eukaryota</taxon>
        <taxon>Metazoa</taxon>
        <taxon>Chordata</taxon>
        <taxon>Craniata</taxon>
        <taxon>Vertebrata</taxon>
        <taxon>Euteleostomi</taxon>
        <taxon>Actinopterygii</taxon>
        <taxon>Neopterygii</taxon>
        <taxon>Teleostei</taxon>
        <taxon>Neoteleostei</taxon>
        <taxon>Acanthomorphata</taxon>
        <taxon>Ovalentaria</taxon>
        <taxon>Atherinomorphae</taxon>
        <taxon>Cyprinodontiformes</taxon>
        <taxon>Goodeidae</taxon>
        <taxon>Goodea</taxon>
    </lineage>
</organism>
<comment type="caution">
    <text evidence="2">The sequence shown here is derived from an EMBL/GenBank/DDBJ whole genome shotgun (WGS) entry which is preliminary data.</text>
</comment>
<accession>A0ABV0Q1B8</accession>
<feature type="region of interest" description="Disordered" evidence="1">
    <location>
        <begin position="1"/>
        <end position="39"/>
    </location>
</feature>
<sequence length="174" mass="19146">ESDGRQRRRVRPQEARQVQEGAERHGAVQRAGGEEEGRLGRQVRTPVIVACTRTALKCNTNEGILTARVLAKTSCSILDLLETRDGGRIVPYIKDDHRGDPFRYDLPYGGGAPFPGAGPQGWHPDFPHLHPHPGVHPLQGRLGMMDPDLPPPGPPTMRSFKVRKMSPSGLKDAR</sequence>
<reference evidence="2 3" key="1">
    <citation type="submission" date="2021-06" db="EMBL/GenBank/DDBJ databases">
        <authorList>
            <person name="Palmer J.M."/>
        </authorList>
    </citation>
    <scope>NUCLEOTIDE SEQUENCE [LARGE SCALE GENOMIC DNA]</scope>
    <source>
        <strain evidence="2 3">GA_2019</strain>
        <tissue evidence="2">Muscle</tissue>
    </source>
</reference>
<feature type="non-terminal residue" evidence="2">
    <location>
        <position position="1"/>
    </location>
</feature>
<name>A0ABV0Q1B8_9TELE</name>
<protein>
    <submittedName>
        <fullName evidence="2">Uncharacterized protein</fullName>
    </submittedName>
</protein>
<proteinExistence type="predicted"/>
<feature type="compositionally biased region" description="Basic and acidic residues" evidence="1">
    <location>
        <begin position="21"/>
        <end position="39"/>
    </location>
</feature>